<dbReference type="InterPro" id="IPR022171">
    <property type="entry name" value="PPE_C"/>
</dbReference>
<dbReference type="PANTHER" id="PTHR46766">
    <property type="entry name" value="GLUTAMINE-RICH PROTEIN 2"/>
    <property type="match status" value="1"/>
</dbReference>
<dbReference type="Proteomes" id="UP001056610">
    <property type="component" value="Chromosome"/>
</dbReference>
<feature type="region of interest" description="Disordered" evidence="1">
    <location>
        <begin position="392"/>
        <end position="415"/>
    </location>
</feature>
<accession>A0ABY4QF07</accession>
<reference evidence="4" key="1">
    <citation type="submission" date="2022-05" db="EMBL/GenBank/DDBJ databases">
        <title>A methanotrophic Mycobacterium dominates a cave microbial ecosystem.</title>
        <authorList>
            <person name="Van Spanning R.J.M."/>
            <person name="Guan Q."/>
            <person name="Melkonian C."/>
            <person name="Gallant J."/>
            <person name="Polerecky L."/>
            <person name="Flot J.-F."/>
            <person name="Brandt B.W."/>
            <person name="Braster M."/>
            <person name="Iturbe Espinoza P."/>
            <person name="Aerts J."/>
            <person name="Meima-Franke M."/>
            <person name="Piersma S.R."/>
            <person name="Bunduc C."/>
            <person name="Ummels R."/>
            <person name="Pain A."/>
            <person name="Fleming E.J."/>
            <person name="van der Wel N."/>
            <person name="Gherman V.D."/>
            <person name="Sarbu S.M."/>
            <person name="Bodelier P.L.E."/>
            <person name="Bitter W."/>
        </authorList>
    </citation>
    <scope>NUCLEOTIDE SEQUENCE</scope>
    <source>
        <strain evidence="4">Sulfur Cave</strain>
    </source>
</reference>
<protein>
    <submittedName>
        <fullName evidence="4">PPE family protein</fullName>
    </submittedName>
</protein>
<dbReference type="Pfam" id="PF12484">
    <property type="entry name" value="PPE-SVP"/>
    <property type="match status" value="1"/>
</dbReference>
<evidence type="ECO:0000256" key="1">
    <source>
        <dbReference type="SAM" id="MobiDB-lite"/>
    </source>
</evidence>
<dbReference type="Pfam" id="PF00823">
    <property type="entry name" value="PPE"/>
    <property type="match status" value="1"/>
</dbReference>
<proteinExistence type="predicted"/>
<evidence type="ECO:0000259" key="3">
    <source>
        <dbReference type="Pfam" id="PF12484"/>
    </source>
</evidence>
<evidence type="ECO:0000313" key="4">
    <source>
        <dbReference type="EMBL" id="UQX09508.1"/>
    </source>
</evidence>
<dbReference type="RefSeq" id="WP_219067285.1">
    <property type="nucleotide sequence ID" value="NZ_CAJUXY010000017.1"/>
</dbReference>
<gene>
    <name evidence="4" type="ORF">M5I08_14020</name>
</gene>
<dbReference type="PANTHER" id="PTHR46766:SF1">
    <property type="entry name" value="GLUTAMINE-RICH PROTEIN 2"/>
    <property type="match status" value="1"/>
</dbReference>
<keyword evidence="5" id="KW-1185">Reference proteome</keyword>
<name>A0ABY4QF07_9MYCO</name>
<organism evidence="4 5">
    <name type="scientific">Candidatus Mycobacterium methanotrophicum</name>
    <dbReference type="NCBI Taxonomy" id="2943498"/>
    <lineage>
        <taxon>Bacteria</taxon>
        <taxon>Bacillati</taxon>
        <taxon>Actinomycetota</taxon>
        <taxon>Actinomycetes</taxon>
        <taxon>Mycobacteriales</taxon>
        <taxon>Mycobacteriaceae</taxon>
        <taxon>Mycobacterium</taxon>
    </lineage>
</organism>
<dbReference type="InterPro" id="IPR000030">
    <property type="entry name" value="PPE_dom"/>
</dbReference>
<evidence type="ECO:0000259" key="2">
    <source>
        <dbReference type="Pfam" id="PF00823"/>
    </source>
</evidence>
<feature type="domain" description="PPE" evidence="2">
    <location>
        <begin position="2"/>
        <end position="165"/>
    </location>
</feature>
<dbReference type="EMBL" id="CP097320">
    <property type="protein sequence ID" value="UQX09508.1"/>
    <property type="molecule type" value="Genomic_DNA"/>
</dbReference>
<sequence length="457" mass="45027">MDFASLPPEINSGRMYAGPGSGPMFAAAAAWDGLAAELQSTAASYGSVISELTGESWLGPSSASMAAAVAPYLQWMTNVAAQAEQTATQSKAAAAAYEAAFAMTVPPPLIAANRSLLMALIATNILGQNTAAIAATETDYAEMWAQDAAAMYGYAGASATASTLTPFISPPPTTNPAGAAGQAAAAGQSVVSKGPQFMAAIPHVLQGLAAAPAAATAPPSGATPEALLTLLTAILIPLTSADVPVASTAATAAATAAAGSFTSVGTTFRALLINADRDYADHKGPFTGNGAGGTMLPQWIVGGAGGIGAPSDAPSLQSMAAGMGEGRTVGALSVPSGWTVAAPEIRPAGYTLPAAAAAVPEVTAGTSGNIFSSMGLAGAAGGAVGSTASLGRDNHPTGVPKRPIAKPPAPSQAEPVAEIAAELREIAARAQSLLAKLADSGLMTAGEATEQKQRFRR</sequence>
<feature type="domain" description="PPE family C-terminal" evidence="3">
    <location>
        <begin position="320"/>
        <end position="387"/>
    </location>
</feature>
<evidence type="ECO:0000313" key="5">
    <source>
        <dbReference type="Proteomes" id="UP001056610"/>
    </source>
</evidence>